<accession>A0A5C3MNZ6</accession>
<evidence type="ECO:0000256" key="3">
    <source>
        <dbReference type="ARBA" id="ARBA00012180"/>
    </source>
</evidence>
<protein>
    <recommendedName>
        <fullName evidence="3">ribonuclease H</fullName>
        <ecNumber evidence="3">3.1.26.4</ecNumber>
    </recommendedName>
</protein>
<dbReference type="EC" id="3.1.26.4" evidence="3"/>
<dbReference type="CDD" id="cd09280">
    <property type="entry name" value="RNase_HI_eukaryote_like"/>
    <property type="match status" value="1"/>
</dbReference>
<dbReference type="Pfam" id="PF00075">
    <property type="entry name" value="RNase_H"/>
    <property type="match status" value="1"/>
</dbReference>
<dbReference type="InterPro" id="IPR012337">
    <property type="entry name" value="RNaseH-like_sf"/>
</dbReference>
<dbReference type="OrthoDB" id="245563at2759"/>
<dbReference type="GO" id="GO:0003676">
    <property type="term" value="F:nucleic acid binding"/>
    <property type="evidence" value="ECO:0007669"/>
    <property type="project" value="InterPro"/>
</dbReference>
<evidence type="ECO:0000256" key="4">
    <source>
        <dbReference type="ARBA" id="ARBA00022722"/>
    </source>
</evidence>
<name>A0A5C3MNZ6_9AGAM</name>
<dbReference type="GO" id="GO:0046872">
    <property type="term" value="F:metal ion binding"/>
    <property type="evidence" value="ECO:0007669"/>
    <property type="project" value="UniProtKB-KW"/>
</dbReference>
<keyword evidence="7" id="KW-0378">Hydrolase</keyword>
<evidence type="ECO:0000256" key="6">
    <source>
        <dbReference type="ARBA" id="ARBA00022759"/>
    </source>
</evidence>
<organism evidence="9 10">
    <name type="scientific">Heliocybe sulcata</name>
    <dbReference type="NCBI Taxonomy" id="5364"/>
    <lineage>
        <taxon>Eukaryota</taxon>
        <taxon>Fungi</taxon>
        <taxon>Dikarya</taxon>
        <taxon>Basidiomycota</taxon>
        <taxon>Agaricomycotina</taxon>
        <taxon>Agaricomycetes</taxon>
        <taxon>Gloeophyllales</taxon>
        <taxon>Gloeophyllaceae</taxon>
        <taxon>Heliocybe</taxon>
    </lineage>
</organism>
<dbReference type="PANTHER" id="PTHR10642:SF26">
    <property type="entry name" value="RIBONUCLEASE H1"/>
    <property type="match status" value="1"/>
</dbReference>
<evidence type="ECO:0000259" key="8">
    <source>
        <dbReference type="PROSITE" id="PS50879"/>
    </source>
</evidence>
<keyword evidence="4" id="KW-0540">Nuclease</keyword>
<keyword evidence="6" id="KW-0255">Endonuclease</keyword>
<proteinExistence type="inferred from homology"/>
<dbReference type="EMBL" id="ML213528">
    <property type="protein sequence ID" value="TFK46597.1"/>
    <property type="molecule type" value="Genomic_DNA"/>
</dbReference>
<dbReference type="Gene3D" id="3.30.420.10">
    <property type="entry name" value="Ribonuclease H-like superfamily/Ribonuclease H"/>
    <property type="match status" value="1"/>
</dbReference>
<gene>
    <name evidence="9" type="ORF">OE88DRAFT_1707087</name>
</gene>
<dbReference type="GO" id="GO:0004523">
    <property type="term" value="F:RNA-DNA hybrid ribonuclease activity"/>
    <property type="evidence" value="ECO:0007669"/>
    <property type="project" value="UniProtKB-EC"/>
</dbReference>
<dbReference type="Proteomes" id="UP000305948">
    <property type="component" value="Unassembled WGS sequence"/>
</dbReference>
<dbReference type="GO" id="GO:0043137">
    <property type="term" value="P:DNA replication, removal of RNA primer"/>
    <property type="evidence" value="ECO:0007669"/>
    <property type="project" value="TreeGrafter"/>
</dbReference>
<sequence length="241" mass="26394">MKVKPGPVARSVQKSSVARLPQMIVDVEGEDEAGWDVVYTDGACRSNGQVGALAGIGVWWGYNDPRNLSERCPGDQTNNRAELIAIARALETAPPPPTPLLIKTDSQYSLKCFHEWLPKWLANNWRVSTGPGPVRNKPLIQYLAALLDARARAGKVRLRYVKGHSGFEGNEGADALAVAGTGLPAVEERDWDALRAGVERGMGEAEVGEKGKEEPAVEFEITENDFWEDDELAEIEREMQG</sequence>
<dbReference type="PROSITE" id="PS50879">
    <property type="entry name" value="RNASE_H_1"/>
    <property type="match status" value="1"/>
</dbReference>
<dbReference type="InterPro" id="IPR050092">
    <property type="entry name" value="RNase_H"/>
</dbReference>
<evidence type="ECO:0000313" key="9">
    <source>
        <dbReference type="EMBL" id="TFK46597.1"/>
    </source>
</evidence>
<comment type="catalytic activity">
    <reaction evidence="1">
        <text>Endonucleolytic cleavage to 5'-phosphomonoester.</text>
        <dbReference type="EC" id="3.1.26.4"/>
    </reaction>
</comment>
<keyword evidence="10" id="KW-1185">Reference proteome</keyword>
<evidence type="ECO:0000313" key="10">
    <source>
        <dbReference type="Proteomes" id="UP000305948"/>
    </source>
</evidence>
<dbReference type="STRING" id="5364.A0A5C3MNZ6"/>
<keyword evidence="5" id="KW-0479">Metal-binding</keyword>
<evidence type="ECO:0000256" key="5">
    <source>
        <dbReference type="ARBA" id="ARBA00022723"/>
    </source>
</evidence>
<evidence type="ECO:0000256" key="1">
    <source>
        <dbReference type="ARBA" id="ARBA00000077"/>
    </source>
</evidence>
<dbReference type="InterPro" id="IPR002156">
    <property type="entry name" value="RNaseH_domain"/>
</dbReference>
<dbReference type="AlphaFoldDB" id="A0A5C3MNZ6"/>
<dbReference type="InterPro" id="IPR036397">
    <property type="entry name" value="RNaseH_sf"/>
</dbReference>
<feature type="domain" description="RNase H type-1" evidence="8">
    <location>
        <begin position="32"/>
        <end position="182"/>
    </location>
</feature>
<evidence type="ECO:0000256" key="7">
    <source>
        <dbReference type="ARBA" id="ARBA00022801"/>
    </source>
</evidence>
<comment type="similarity">
    <text evidence="2">Belongs to the RNase H family.</text>
</comment>
<dbReference type="PANTHER" id="PTHR10642">
    <property type="entry name" value="RIBONUCLEASE H1"/>
    <property type="match status" value="1"/>
</dbReference>
<dbReference type="SUPFAM" id="SSF53098">
    <property type="entry name" value="Ribonuclease H-like"/>
    <property type="match status" value="1"/>
</dbReference>
<reference evidence="9 10" key="1">
    <citation type="journal article" date="2019" name="Nat. Ecol. Evol.">
        <title>Megaphylogeny resolves global patterns of mushroom evolution.</title>
        <authorList>
            <person name="Varga T."/>
            <person name="Krizsan K."/>
            <person name="Foldi C."/>
            <person name="Dima B."/>
            <person name="Sanchez-Garcia M."/>
            <person name="Sanchez-Ramirez S."/>
            <person name="Szollosi G.J."/>
            <person name="Szarkandi J.G."/>
            <person name="Papp V."/>
            <person name="Albert L."/>
            <person name="Andreopoulos W."/>
            <person name="Angelini C."/>
            <person name="Antonin V."/>
            <person name="Barry K.W."/>
            <person name="Bougher N.L."/>
            <person name="Buchanan P."/>
            <person name="Buyck B."/>
            <person name="Bense V."/>
            <person name="Catcheside P."/>
            <person name="Chovatia M."/>
            <person name="Cooper J."/>
            <person name="Damon W."/>
            <person name="Desjardin D."/>
            <person name="Finy P."/>
            <person name="Geml J."/>
            <person name="Haridas S."/>
            <person name="Hughes K."/>
            <person name="Justo A."/>
            <person name="Karasinski D."/>
            <person name="Kautmanova I."/>
            <person name="Kiss B."/>
            <person name="Kocsube S."/>
            <person name="Kotiranta H."/>
            <person name="LaButti K.M."/>
            <person name="Lechner B.E."/>
            <person name="Liimatainen K."/>
            <person name="Lipzen A."/>
            <person name="Lukacs Z."/>
            <person name="Mihaltcheva S."/>
            <person name="Morgado L.N."/>
            <person name="Niskanen T."/>
            <person name="Noordeloos M.E."/>
            <person name="Ohm R.A."/>
            <person name="Ortiz-Santana B."/>
            <person name="Ovrebo C."/>
            <person name="Racz N."/>
            <person name="Riley R."/>
            <person name="Savchenko A."/>
            <person name="Shiryaev A."/>
            <person name="Soop K."/>
            <person name="Spirin V."/>
            <person name="Szebenyi C."/>
            <person name="Tomsovsky M."/>
            <person name="Tulloss R.E."/>
            <person name="Uehling J."/>
            <person name="Grigoriev I.V."/>
            <person name="Vagvolgyi C."/>
            <person name="Papp T."/>
            <person name="Martin F.M."/>
            <person name="Miettinen O."/>
            <person name="Hibbett D.S."/>
            <person name="Nagy L.G."/>
        </authorList>
    </citation>
    <scope>NUCLEOTIDE SEQUENCE [LARGE SCALE GENOMIC DNA]</scope>
    <source>
        <strain evidence="9 10">OMC1185</strain>
    </source>
</reference>
<evidence type="ECO:0000256" key="2">
    <source>
        <dbReference type="ARBA" id="ARBA00005300"/>
    </source>
</evidence>